<comment type="caution">
    <text evidence="2">The sequence shown here is derived from an EMBL/GenBank/DDBJ whole genome shotgun (WGS) entry which is preliminary data.</text>
</comment>
<feature type="transmembrane region" description="Helical" evidence="1">
    <location>
        <begin position="7"/>
        <end position="28"/>
    </location>
</feature>
<accession>A0A9X2F9G5</accession>
<keyword evidence="1" id="KW-0812">Transmembrane</keyword>
<sequence>MSQDMRLLVRAVCVLLLVAAVGVVGWMAMAIGRNNVDAFRDWNTLYDYITVGCVVFSCVLLGMLAGTSSKGVRLTLTVLGGAMLAGGIGGHYGFQYLSNATLAPIPAMRQLKPNAADIVLGYHYVCPESGGYVAFGDGSVRYVDSEQFATLLHADTPDQTPEFISPIKEPLAGKLNGNTDEQQGKTALSRAQERINHADNLKKMAVDHFRFQPRDGIRVPLKPEHFKSYPVMSDELRKAISDGTYAWYFGWEPVVSYHTEKIRARWYDFASWASTYFAGFGAGLLLAGLVLVIRRPKQALVAGNRSA</sequence>
<protein>
    <submittedName>
        <fullName evidence="2">Uncharacterized protein</fullName>
    </submittedName>
</protein>
<organism evidence="2 3">
    <name type="scientific">Aeoliella straminimaris</name>
    <dbReference type="NCBI Taxonomy" id="2954799"/>
    <lineage>
        <taxon>Bacteria</taxon>
        <taxon>Pseudomonadati</taxon>
        <taxon>Planctomycetota</taxon>
        <taxon>Planctomycetia</taxon>
        <taxon>Pirellulales</taxon>
        <taxon>Lacipirellulaceae</taxon>
        <taxon>Aeoliella</taxon>
    </lineage>
</organism>
<keyword evidence="1" id="KW-0472">Membrane</keyword>
<dbReference type="AlphaFoldDB" id="A0A9X2F9G5"/>
<name>A0A9X2F9G5_9BACT</name>
<proteinExistence type="predicted"/>
<dbReference type="EMBL" id="JAMXLR010000028">
    <property type="protein sequence ID" value="MCO6044032.1"/>
    <property type="molecule type" value="Genomic_DNA"/>
</dbReference>
<feature type="transmembrane region" description="Helical" evidence="1">
    <location>
        <begin position="48"/>
        <end position="67"/>
    </location>
</feature>
<feature type="transmembrane region" description="Helical" evidence="1">
    <location>
        <begin position="74"/>
        <end position="94"/>
    </location>
</feature>
<reference evidence="2" key="1">
    <citation type="submission" date="2022-06" db="EMBL/GenBank/DDBJ databases">
        <title>Aeoliella straminimaris, a novel planctomycete from sediments.</title>
        <authorList>
            <person name="Vitorino I.R."/>
            <person name="Lage O.M."/>
        </authorList>
    </citation>
    <scope>NUCLEOTIDE SEQUENCE</scope>
    <source>
        <strain evidence="2">ICT_H6.2</strain>
    </source>
</reference>
<gene>
    <name evidence="2" type="ORF">NG895_08935</name>
</gene>
<evidence type="ECO:0000256" key="1">
    <source>
        <dbReference type="SAM" id="Phobius"/>
    </source>
</evidence>
<keyword evidence="3" id="KW-1185">Reference proteome</keyword>
<evidence type="ECO:0000313" key="2">
    <source>
        <dbReference type="EMBL" id="MCO6044032.1"/>
    </source>
</evidence>
<keyword evidence="1" id="KW-1133">Transmembrane helix</keyword>
<feature type="transmembrane region" description="Helical" evidence="1">
    <location>
        <begin position="269"/>
        <end position="293"/>
    </location>
</feature>
<evidence type="ECO:0000313" key="3">
    <source>
        <dbReference type="Proteomes" id="UP001155241"/>
    </source>
</evidence>
<dbReference type="Proteomes" id="UP001155241">
    <property type="component" value="Unassembled WGS sequence"/>
</dbReference>